<feature type="transmembrane region" description="Helical" evidence="1">
    <location>
        <begin position="123"/>
        <end position="145"/>
    </location>
</feature>
<keyword evidence="3" id="KW-1185">Reference proteome</keyword>
<keyword evidence="1" id="KW-0812">Transmembrane</keyword>
<dbReference type="GO" id="GO:0016874">
    <property type="term" value="F:ligase activity"/>
    <property type="evidence" value="ECO:0007669"/>
    <property type="project" value="UniProtKB-KW"/>
</dbReference>
<dbReference type="EMBL" id="JBHSVR010000001">
    <property type="protein sequence ID" value="MFC6632507.1"/>
    <property type="molecule type" value="Genomic_DNA"/>
</dbReference>
<reference evidence="3" key="1">
    <citation type="journal article" date="2019" name="Int. J. Syst. Evol. Microbiol.">
        <title>The Global Catalogue of Microorganisms (GCM) 10K type strain sequencing project: providing services to taxonomists for standard genome sequencing and annotation.</title>
        <authorList>
            <consortium name="The Broad Institute Genomics Platform"/>
            <consortium name="The Broad Institute Genome Sequencing Center for Infectious Disease"/>
            <person name="Wu L."/>
            <person name="Ma J."/>
        </authorList>
    </citation>
    <scope>NUCLEOTIDE SEQUENCE [LARGE SCALE GENOMIC DNA]</scope>
    <source>
        <strain evidence="3">CGMCC 1.13718</strain>
    </source>
</reference>
<evidence type="ECO:0000256" key="1">
    <source>
        <dbReference type="SAM" id="Phobius"/>
    </source>
</evidence>
<evidence type="ECO:0000313" key="3">
    <source>
        <dbReference type="Proteomes" id="UP001596425"/>
    </source>
</evidence>
<feature type="transmembrane region" description="Helical" evidence="1">
    <location>
        <begin position="100"/>
        <end position="116"/>
    </location>
</feature>
<accession>A0ABW1YKB4</accession>
<feature type="transmembrane region" description="Helical" evidence="1">
    <location>
        <begin position="316"/>
        <end position="335"/>
    </location>
</feature>
<comment type="caution">
    <text evidence="2">The sequence shown here is derived from an EMBL/GenBank/DDBJ whole genome shotgun (WGS) entry which is preliminary data.</text>
</comment>
<keyword evidence="2" id="KW-0436">Ligase</keyword>
<feature type="transmembrane region" description="Helical" evidence="1">
    <location>
        <begin position="71"/>
        <end position="88"/>
    </location>
</feature>
<feature type="transmembrane region" description="Helical" evidence="1">
    <location>
        <begin position="356"/>
        <end position="377"/>
    </location>
</feature>
<sequence>MSGRELLGWVCVGLLSTWFFLSIDPLDISLPLGYYNHKRIVQIVLLSLLPLLLYSGEYRRVCGDCLCDGRPVLLWGGSLFFIGIGAVLSDNIGHALLESLHWLLLLGVFVAGFYIARLGLSAYLVAFFLVCHAFLVFKALIYLGFEVFLSSSLRPDLVYPSVSQIRFFNQVQVFIIPLLVIFAANTSYKKISYLLLFGNFLLAFSGGARGLLVSILATGILAYWLLSSWRYDLRRGACVFLAAYLCYEFQHLFLDSVATNSDVLRFHSSGRFTIWQEVIFSLNYSHIFLGEGVGAYSFHDFHRIEGHPHNSILQFLYEWGGVATFAGIASVVWIMRRAWVELVQSSVAPKNSSIQAGLLLAVVSACVYSLFSGIVVMPVPQTLLFLGLGLLWGGVVKGDGCRLVSSGYLKKRSILKLAGGALIFTALITYADFCGKYFMQQAEFPKEIRGPRFWVEGAQFLEYE</sequence>
<gene>
    <name evidence="2" type="ORF">ACFQBM_04400</name>
</gene>
<keyword evidence="1" id="KW-0472">Membrane</keyword>
<proteinExistence type="predicted"/>
<name>A0ABW1YKB4_9GAMM</name>
<feature type="transmembrane region" description="Helical" evidence="1">
    <location>
        <begin position="196"/>
        <end position="226"/>
    </location>
</feature>
<dbReference type="Proteomes" id="UP001596425">
    <property type="component" value="Unassembled WGS sequence"/>
</dbReference>
<feature type="transmembrane region" description="Helical" evidence="1">
    <location>
        <begin position="413"/>
        <end position="431"/>
    </location>
</feature>
<protein>
    <submittedName>
        <fullName evidence="2">O-antigen ligase family protein</fullName>
    </submittedName>
</protein>
<feature type="transmembrane region" description="Helical" evidence="1">
    <location>
        <begin position="40"/>
        <end position="59"/>
    </location>
</feature>
<keyword evidence="1" id="KW-1133">Transmembrane helix</keyword>
<dbReference type="RefSeq" id="WP_193194105.1">
    <property type="nucleotide sequence ID" value="NZ_JACZFR010000053.1"/>
</dbReference>
<feature type="transmembrane region" description="Helical" evidence="1">
    <location>
        <begin position="165"/>
        <end position="184"/>
    </location>
</feature>
<feature type="transmembrane region" description="Helical" evidence="1">
    <location>
        <begin position="7"/>
        <end position="28"/>
    </location>
</feature>
<evidence type="ECO:0000313" key="2">
    <source>
        <dbReference type="EMBL" id="MFC6632507.1"/>
    </source>
</evidence>
<organism evidence="2 3">
    <name type="scientific">Microbulbifer taiwanensis</name>
    <dbReference type="NCBI Taxonomy" id="986746"/>
    <lineage>
        <taxon>Bacteria</taxon>
        <taxon>Pseudomonadati</taxon>
        <taxon>Pseudomonadota</taxon>
        <taxon>Gammaproteobacteria</taxon>
        <taxon>Cellvibrionales</taxon>
        <taxon>Microbulbiferaceae</taxon>
        <taxon>Microbulbifer</taxon>
    </lineage>
</organism>